<dbReference type="InterPro" id="IPR018060">
    <property type="entry name" value="HTH_AraC"/>
</dbReference>
<dbReference type="Pfam" id="PF12625">
    <property type="entry name" value="Arabinose_bd"/>
    <property type="match status" value="1"/>
</dbReference>
<evidence type="ECO:0000313" key="4">
    <source>
        <dbReference type="Proteomes" id="UP000812270"/>
    </source>
</evidence>
<evidence type="ECO:0000313" key="3">
    <source>
        <dbReference type="EMBL" id="MBV4360481.1"/>
    </source>
</evidence>
<keyword evidence="4" id="KW-1185">Reference proteome</keyword>
<dbReference type="Proteomes" id="UP000812270">
    <property type="component" value="Unassembled WGS sequence"/>
</dbReference>
<dbReference type="AlphaFoldDB" id="A0A9E2W9R4"/>
<proteinExistence type="predicted"/>
<dbReference type="PROSITE" id="PS01124">
    <property type="entry name" value="HTH_ARAC_FAMILY_2"/>
    <property type="match status" value="1"/>
</dbReference>
<gene>
    <name evidence="3" type="ORF">KTO63_25180</name>
</gene>
<reference evidence="3" key="1">
    <citation type="submission" date="2021-06" db="EMBL/GenBank/DDBJ databases">
        <authorList>
            <person name="Huq M.A."/>
        </authorList>
    </citation>
    <scope>NUCLEOTIDE SEQUENCE</scope>
    <source>
        <strain evidence="3">MAH-26</strain>
    </source>
</reference>
<keyword evidence="1" id="KW-0238">DNA-binding</keyword>
<name>A0A9E2W9R4_9BACT</name>
<dbReference type="PANTHER" id="PTHR47894:SF1">
    <property type="entry name" value="HTH-TYPE TRANSCRIPTIONAL REGULATOR VQSM"/>
    <property type="match status" value="1"/>
</dbReference>
<sequence length="339" mass="38055">MGLQGTVIRTIFQTATSFGAAFDELCKVSHISADEVGDSEKMVEWEKAALIWVPLLKLSGDPLIGLHIGIGTPKMLHGMVGFLIQSCKDLDQALQMLSKYGHMVSPMVSYKYTVNDVAVLEIEQNKMWLLKHPEPARQANDFLFASTLNTSAALTGKRIVPLRIELAYPKREISEYQKFFGCDVLFNQDVNRIVLDKKDIATSILTSDQSMFERFNSMVAEKQALLATNTISSNLKQVLFMQFKGRIPSIDEAASALDMTSRSLQRKLMQEHTTFRDVAGEIRKDIAFQLMQNPAIKISEVSDILGYSDPTAFRKAFKSWTNLAPRAIKKVGVYNYGQR</sequence>
<dbReference type="GO" id="GO:0003700">
    <property type="term" value="F:DNA-binding transcription factor activity"/>
    <property type="evidence" value="ECO:0007669"/>
    <property type="project" value="InterPro"/>
</dbReference>
<evidence type="ECO:0000256" key="1">
    <source>
        <dbReference type="ARBA" id="ARBA00023125"/>
    </source>
</evidence>
<dbReference type="RefSeq" id="WP_217794901.1">
    <property type="nucleotide sequence ID" value="NZ_JAHSPG010000018.1"/>
</dbReference>
<dbReference type="PANTHER" id="PTHR47894">
    <property type="entry name" value="HTH-TYPE TRANSCRIPTIONAL REGULATOR GADX"/>
    <property type="match status" value="1"/>
</dbReference>
<accession>A0A9E2W9R4</accession>
<dbReference type="EMBL" id="JAHSPG010000018">
    <property type="protein sequence ID" value="MBV4360481.1"/>
    <property type="molecule type" value="Genomic_DNA"/>
</dbReference>
<dbReference type="GO" id="GO:0000976">
    <property type="term" value="F:transcription cis-regulatory region binding"/>
    <property type="evidence" value="ECO:0007669"/>
    <property type="project" value="TreeGrafter"/>
</dbReference>
<dbReference type="InterPro" id="IPR032687">
    <property type="entry name" value="AraC-type_N"/>
</dbReference>
<evidence type="ECO:0000259" key="2">
    <source>
        <dbReference type="PROSITE" id="PS01124"/>
    </source>
</evidence>
<dbReference type="Pfam" id="PF12833">
    <property type="entry name" value="HTH_18"/>
    <property type="match status" value="1"/>
</dbReference>
<feature type="domain" description="HTH araC/xylS-type" evidence="2">
    <location>
        <begin position="233"/>
        <end position="331"/>
    </location>
</feature>
<protein>
    <submittedName>
        <fullName evidence="3">AraC family transcriptional regulator</fullName>
    </submittedName>
</protein>
<dbReference type="SMART" id="SM00342">
    <property type="entry name" value="HTH_ARAC"/>
    <property type="match status" value="1"/>
</dbReference>
<organism evidence="3 4">
    <name type="scientific">Pinibacter aurantiacus</name>
    <dbReference type="NCBI Taxonomy" id="2851599"/>
    <lineage>
        <taxon>Bacteria</taxon>
        <taxon>Pseudomonadati</taxon>
        <taxon>Bacteroidota</taxon>
        <taxon>Chitinophagia</taxon>
        <taxon>Chitinophagales</taxon>
        <taxon>Chitinophagaceae</taxon>
        <taxon>Pinibacter</taxon>
    </lineage>
</organism>
<dbReference type="GO" id="GO:0005829">
    <property type="term" value="C:cytosol"/>
    <property type="evidence" value="ECO:0007669"/>
    <property type="project" value="TreeGrafter"/>
</dbReference>
<comment type="caution">
    <text evidence="3">The sequence shown here is derived from an EMBL/GenBank/DDBJ whole genome shotgun (WGS) entry which is preliminary data.</text>
</comment>